<dbReference type="AlphaFoldDB" id="A0A2Z6PDU8"/>
<organism evidence="1 2">
    <name type="scientific">Trifolium subterraneum</name>
    <name type="common">Subterranean clover</name>
    <dbReference type="NCBI Taxonomy" id="3900"/>
    <lineage>
        <taxon>Eukaryota</taxon>
        <taxon>Viridiplantae</taxon>
        <taxon>Streptophyta</taxon>
        <taxon>Embryophyta</taxon>
        <taxon>Tracheophyta</taxon>
        <taxon>Spermatophyta</taxon>
        <taxon>Magnoliopsida</taxon>
        <taxon>eudicotyledons</taxon>
        <taxon>Gunneridae</taxon>
        <taxon>Pentapetalae</taxon>
        <taxon>rosids</taxon>
        <taxon>fabids</taxon>
        <taxon>Fabales</taxon>
        <taxon>Fabaceae</taxon>
        <taxon>Papilionoideae</taxon>
        <taxon>50 kb inversion clade</taxon>
        <taxon>NPAAA clade</taxon>
        <taxon>Hologalegina</taxon>
        <taxon>IRL clade</taxon>
        <taxon>Trifolieae</taxon>
        <taxon>Trifolium</taxon>
    </lineage>
</organism>
<dbReference type="Proteomes" id="UP000242715">
    <property type="component" value="Unassembled WGS sequence"/>
</dbReference>
<protein>
    <submittedName>
        <fullName evidence="1">Uncharacterized protein</fullName>
    </submittedName>
</protein>
<evidence type="ECO:0000313" key="2">
    <source>
        <dbReference type="Proteomes" id="UP000242715"/>
    </source>
</evidence>
<proteinExistence type="predicted"/>
<name>A0A2Z6PDU8_TRISU</name>
<sequence length="311" mass="35617">MALLRSWRIAKADIKGEASAIVFGGSLTQEHEESNWDVVRCAELIKDNIPKHIVEMCGDNNDKQNAQQIVEEVLRARVEFMREKGSDRLDIDMPIILEAWHFGEAKSRRYWGKLQIEHNDQKCKAVLNKTSQLAWKHHISTKEVASMDMMNIVLLKCQRPSTEESSTSSSSYEEEYFEVEEEYYDPVLEELMSMIEEDAMRFNKSFGKLKASIVLTDEVVSKKYLAESLFLRGQENLRQGNTHLGNMEMGMFGAALLESVISGSRLGGMEENFVAVFKKIHYAKLRVGDDEMGWIKTFTLWIMGCCCSNML</sequence>
<reference evidence="2" key="1">
    <citation type="journal article" date="2017" name="Front. Plant Sci.">
        <title>Climate Clever Clovers: New Paradigm to Reduce the Environmental Footprint of Ruminants by Breeding Low Methanogenic Forages Utilizing Haplotype Variation.</title>
        <authorList>
            <person name="Kaur P."/>
            <person name="Appels R."/>
            <person name="Bayer P.E."/>
            <person name="Keeble-Gagnere G."/>
            <person name="Wang J."/>
            <person name="Hirakawa H."/>
            <person name="Shirasawa K."/>
            <person name="Vercoe P."/>
            <person name="Stefanova K."/>
            <person name="Durmic Z."/>
            <person name="Nichols P."/>
            <person name="Revell C."/>
            <person name="Isobe S.N."/>
            <person name="Edwards D."/>
            <person name="Erskine W."/>
        </authorList>
    </citation>
    <scope>NUCLEOTIDE SEQUENCE [LARGE SCALE GENOMIC DNA]</scope>
    <source>
        <strain evidence="2">cv. Daliak</strain>
    </source>
</reference>
<keyword evidence="2" id="KW-1185">Reference proteome</keyword>
<evidence type="ECO:0000313" key="1">
    <source>
        <dbReference type="EMBL" id="GAU47485.1"/>
    </source>
</evidence>
<accession>A0A2Z6PDU8</accession>
<dbReference type="EMBL" id="DF974319">
    <property type="protein sequence ID" value="GAU47485.1"/>
    <property type="molecule type" value="Genomic_DNA"/>
</dbReference>
<gene>
    <name evidence="1" type="ORF">TSUD_265570</name>
</gene>